<dbReference type="GeneID" id="77946258"/>
<dbReference type="RefSeq" id="YP_010670063.1">
    <property type="nucleotide sequence ID" value="NC_070963.1"/>
</dbReference>
<keyword evidence="2" id="KW-1185">Reference proteome</keyword>
<sequence>MRYYDRTYEHQCDFDAKNRAEKASQDYYKKWINLRKEVKELVRTQNISITPEFAKLIGLK</sequence>
<dbReference type="EMBL" id="MW015081">
    <property type="protein sequence ID" value="QPX48053.1"/>
    <property type="molecule type" value="Genomic_DNA"/>
</dbReference>
<dbReference type="KEGG" id="vg:77946258"/>
<accession>A0A879R1I0</accession>
<organism evidence="1 2">
    <name type="scientific">Synechococcus phage S-SRM01</name>
    <dbReference type="NCBI Taxonomy" id="2781608"/>
    <lineage>
        <taxon>Viruses</taxon>
        <taxon>Duplodnaviria</taxon>
        <taxon>Heunggongvirae</taxon>
        <taxon>Uroviricota</taxon>
        <taxon>Caudoviricetes</taxon>
        <taxon>Pantevenvirales</taxon>
        <taxon>Kyanoviridae</taxon>
        <taxon>Serangoonvirus</taxon>
        <taxon>Serangoonvirus essarone</taxon>
    </lineage>
</organism>
<dbReference type="Proteomes" id="UP000664915">
    <property type="component" value="Segment"/>
</dbReference>
<evidence type="ECO:0000313" key="1">
    <source>
        <dbReference type="EMBL" id="QPX48053.1"/>
    </source>
</evidence>
<name>A0A879R1I0_9CAUD</name>
<evidence type="ECO:0000313" key="2">
    <source>
        <dbReference type="Proteomes" id="UP000664915"/>
    </source>
</evidence>
<proteinExistence type="predicted"/>
<protein>
    <submittedName>
        <fullName evidence="1">Uncharacterized protein</fullName>
    </submittedName>
</protein>
<reference evidence="1" key="1">
    <citation type="submission" date="2020-09" db="EMBL/GenBank/DDBJ databases">
        <authorList>
            <person name="Zhang D."/>
            <person name="Hatherill J.R."/>
            <person name="Ramirez J.F."/>
            <person name="Edinger B."/>
            <person name="Balarin R."/>
            <person name="Sullivan A."/>
            <person name="Humpal K.M."/>
            <person name="Guseva A."/>
            <person name="Butela K.A."/>
            <person name="Garlena R.A."/>
            <person name="Russell D.A."/>
            <person name="Pope W.H."/>
            <person name="Jacobs-Sera D."/>
            <person name="Hatfull G.F."/>
        </authorList>
    </citation>
    <scope>NUCLEOTIDE SEQUENCE</scope>
</reference>